<dbReference type="EMBL" id="UGCP01000002">
    <property type="protein sequence ID" value="STI83723.1"/>
    <property type="molecule type" value="Genomic_DNA"/>
</dbReference>
<dbReference type="Proteomes" id="UP000254079">
    <property type="component" value="Unassembled WGS sequence"/>
</dbReference>
<dbReference type="AlphaFoldDB" id="A0A376U400"/>
<evidence type="ECO:0000256" key="1">
    <source>
        <dbReference type="SAM" id="MobiDB-lite"/>
    </source>
</evidence>
<proteinExistence type="predicted"/>
<evidence type="ECO:0000313" key="2">
    <source>
        <dbReference type="EMBL" id="STI83723.1"/>
    </source>
</evidence>
<organism evidence="2 3">
    <name type="scientific">Escherichia coli</name>
    <dbReference type="NCBI Taxonomy" id="562"/>
    <lineage>
        <taxon>Bacteria</taxon>
        <taxon>Pseudomonadati</taxon>
        <taxon>Pseudomonadota</taxon>
        <taxon>Gammaproteobacteria</taxon>
        <taxon>Enterobacterales</taxon>
        <taxon>Enterobacteriaceae</taxon>
        <taxon>Escherichia</taxon>
    </lineage>
</organism>
<sequence length="60" mass="6651">MFVSFILRDQLAWDLHLGLAPEQVGAMRLGDNKVRCWAGPASSAHRKNDPQSPSGYGRKL</sequence>
<feature type="region of interest" description="Disordered" evidence="1">
    <location>
        <begin position="39"/>
        <end position="60"/>
    </location>
</feature>
<evidence type="ECO:0000313" key="3">
    <source>
        <dbReference type="Proteomes" id="UP000254079"/>
    </source>
</evidence>
<reference evidence="2 3" key="1">
    <citation type="submission" date="2018-06" db="EMBL/GenBank/DDBJ databases">
        <authorList>
            <consortium name="Pathogen Informatics"/>
            <person name="Doyle S."/>
        </authorList>
    </citation>
    <scope>NUCLEOTIDE SEQUENCE [LARGE SCALE GENOMIC DNA]</scope>
    <source>
        <strain evidence="2 3">NCTC8622</strain>
    </source>
</reference>
<gene>
    <name evidence="2" type="ORF">NCTC8622_02762</name>
</gene>
<accession>A0A376U400</accession>
<name>A0A376U400_ECOLX</name>
<protein>
    <submittedName>
        <fullName evidence="2">Type VI secretion protein</fullName>
    </submittedName>
</protein>